<dbReference type="Proteomes" id="UP000324222">
    <property type="component" value="Unassembled WGS sequence"/>
</dbReference>
<reference evidence="2 3" key="1">
    <citation type="submission" date="2019-05" db="EMBL/GenBank/DDBJ databases">
        <title>Another draft genome of Portunus trituberculatus and its Hox gene families provides insights of decapod evolution.</title>
        <authorList>
            <person name="Jeong J.-H."/>
            <person name="Song I."/>
            <person name="Kim S."/>
            <person name="Choi T."/>
            <person name="Kim D."/>
            <person name="Ryu S."/>
            <person name="Kim W."/>
        </authorList>
    </citation>
    <scope>NUCLEOTIDE SEQUENCE [LARGE SCALE GENOMIC DNA]</scope>
    <source>
        <tissue evidence="2">Muscle</tissue>
    </source>
</reference>
<dbReference type="EMBL" id="VSRR010006973">
    <property type="protein sequence ID" value="MPC45967.1"/>
    <property type="molecule type" value="Genomic_DNA"/>
</dbReference>
<keyword evidence="3" id="KW-1185">Reference proteome</keyword>
<protein>
    <submittedName>
        <fullName evidence="2">Uncharacterized protein</fullName>
    </submittedName>
</protein>
<accession>A0A5B7FKE2</accession>
<comment type="caution">
    <text evidence="2">The sequence shown here is derived from an EMBL/GenBank/DDBJ whole genome shotgun (WGS) entry which is preliminary data.</text>
</comment>
<sequence length="68" mass="7289">MHLKSGQPRETIIHVKKIKLPVGGVEKLCLPAATDRMASPDLTRQRINPHTPDAASAPMDSPPLSPGL</sequence>
<name>A0A5B7FKE2_PORTR</name>
<evidence type="ECO:0000313" key="3">
    <source>
        <dbReference type="Proteomes" id="UP000324222"/>
    </source>
</evidence>
<feature type="region of interest" description="Disordered" evidence="1">
    <location>
        <begin position="36"/>
        <end position="68"/>
    </location>
</feature>
<organism evidence="2 3">
    <name type="scientific">Portunus trituberculatus</name>
    <name type="common">Swimming crab</name>
    <name type="synonym">Neptunus trituberculatus</name>
    <dbReference type="NCBI Taxonomy" id="210409"/>
    <lineage>
        <taxon>Eukaryota</taxon>
        <taxon>Metazoa</taxon>
        <taxon>Ecdysozoa</taxon>
        <taxon>Arthropoda</taxon>
        <taxon>Crustacea</taxon>
        <taxon>Multicrustacea</taxon>
        <taxon>Malacostraca</taxon>
        <taxon>Eumalacostraca</taxon>
        <taxon>Eucarida</taxon>
        <taxon>Decapoda</taxon>
        <taxon>Pleocyemata</taxon>
        <taxon>Brachyura</taxon>
        <taxon>Eubrachyura</taxon>
        <taxon>Portunoidea</taxon>
        <taxon>Portunidae</taxon>
        <taxon>Portuninae</taxon>
        <taxon>Portunus</taxon>
    </lineage>
</organism>
<evidence type="ECO:0000313" key="2">
    <source>
        <dbReference type="EMBL" id="MPC45967.1"/>
    </source>
</evidence>
<dbReference type="AlphaFoldDB" id="A0A5B7FKE2"/>
<gene>
    <name evidence="2" type="ORF">E2C01_039673</name>
</gene>
<evidence type="ECO:0000256" key="1">
    <source>
        <dbReference type="SAM" id="MobiDB-lite"/>
    </source>
</evidence>
<proteinExistence type="predicted"/>